<reference evidence="2 3" key="1">
    <citation type="journal article" date="2019" name="Commun. Biol.">
        <title>The bagworm genome reveals a unique fibroin gene that provides high tensile strength.</title>
        <authorList>
            <person name="Kono N."/>
            <person name="Nakamura H."/>
            <person name="Ohtoshi R."/>
            <person name="Tomita M."/>
            <person name="Numata K."/>
            <person name="Arakawa K."/>
        </authorList>
    </citation>
    <scope>NUCLEOTIDE SEQUENCE [LARGE SCALE GENOMIC DNA]</scope>
</reference>
<evidence type="ECO:0000256" key="1">
    <source>
        <dbReference type="SAM" id="Phobius"/>
    </source>
</evidence>
<sequence length="471" mass="52128">MSANDVPAAARYGRLEVVHVLPLSAMVFESIIKIFHIAFLKKSTVACRRWERQKNTFVIPVTGSMNTGWLYISINPNPDSEPTHFAYNYVPPGAIGTCPFLAVRLVEENAKCRSCQPARVGAAGGEAIAITRFEECATIVRGRTRRCHNTCSLGSCAISAAAPRRSFGGATVTQARPLRALAAAYKVFFYQRNKSVKQMDLAGARACRALRPLFYSPTACVYSPILFPDNVDIRTGRRIPDKRKAPSDQSRNNRIWNSAAEWPRETAHARAFTAYRLRGGRGDSRAARILLAVITFYMQTCRYGNDLASPDALRAESSAQSERRGGSAGSFLAVIILLKQTPIIFALRRKTSSNFIFIRESKHRAPAPAPPELILLCIPYNIVCYLAHSLFVFAFRKGDGSSRTLINMSLRREPEPARRGFAVITRNTLIFLCCSYVGSNGSCDPAERTHPPDQYSEDLTVTSVVCYNNAL</sequence>
<proteinExistence type="predicted"/>
<accession>A0A4C1Z572</accession>
<feature type="transmembrane region" description="Helical" evidence="1">
    <location>
        <begin position="20"/>
        <end position="40"/>
    </location>
</feature>
<comment type="caution">
    <text evidence="2">The sequence shown here is derived from an EMBL/GenBank/DDBJ whole genome shotgun (WGS) entry which is preliminary data.</text>
</comment>
<keyword evidence="1" id="KW-0812">Transmembrane</keyword>
<keyword evidence="1" id="KW-0472">Membrane</keyword>
<organism evidence="2 3">
    <name type="scientific">Eumeta variegata</name>
    <name type="common">Bagworm moth</name>
    <name type="synonym">Eumeta japonica</name>
    <dbReference type="NCBI Taxonomy" id="151549"/>
    <lineage>
        <taxon>Eukaryota</taxon>
        <taxon>Metazoa</taxon>
        <taxon>Ecdysozoa</taxon>
        <taxon>Arthropoda</taxon>
        <taxon>Hexapoda</taxon>
        <taxon>Insecta</taxon>
        <taxon>Pterygota</taxon>
        <taxon>Neoptera</taxon>
        <taxon>Endopterygota</taxon>
        <taxon>Lepidoptera</taxon>
        <taxon>Glossata</taxon>
        <taxon>Ditrysia</taxon>
        <taxon>Tineoidea</taxon>
        <taxon>Psychidae</taxon>
        <taxon>Oiketicinae</taxon>
        <taxon>Eumeta</taxon>
    </lineage>
</organism>
<protein>
    <submittedName>
        <fullName evidence="2">Uncharacterized protein</fullName>
    </submittedName>
</protein>
<feature type="transmembrane region" description="Helical" evidence="1">
    <location>
        <begin position="373"/>
        <end position="395"/>
    </location>
</feature>
<keyword evidence="1" id="KW-1133">Transmembrane helix</keyword>
<name>A0A4C1Z572_EUMVA</name>
<keyword evidence="3" id="KW-1185">Reference proteome</keyword>
<dbReference type="EMBL" id="BGZK01001546">
    <property type="protein sequence ID" value="GBP82069.1"/>
    <property type="molecule type" value="Genomic_DNA"/>
</dbReference>
<feature type="transmembrane region" description="Helical" evidence="1">
    <location>
        <begin position="328"/>
        <end position="347"/>
    </location>
</feature>
<dbReference type="AlphaFoldDB" id="A0A4C1Z572"/>
<evidence type="ECO:0000313" key="2">
    <source>
        <dbReference type="EMBL" id="GBP82069.1"/>
    </source>
</evidence>
<gene>
    <name evidence="2" type="ORF">EVAR_103788_1</name>
</gene>
<dbReference type="Proteomes" id="UP000299102">
    <property type="component" value="Unassembled WGS sequence"/>
</dbReference>
<evidence type="ECO:0000313" key="3">
    <source>
        <dbReference type="Proteomes" id="UP000299102"/>
    </source>
</evidence>